<dbReference type="Proteomes" id="UP000683429">
    <property type="component" value="Chromosome"/>
</dbReference>
<dbReference type="Proteomes" id="UP000198809">
    <property type="component" value="Unassembled WGS sequence"/>
</dbReference>
<reference evidence="2 5" key="2">
    <citation type="submission" date="2021-06" db="EMBL/GenBank/DDBJ databases">
        <title>Whole genome sequence of Paenibacillus sophorae DSM23020 for comparative genomics.</title>
        <authorList>
            <person name="Kim M.-J."/>
            <person name="Lee G."/>
            <person name="Shin J.-H."/>
        </authorList>
    </citation>
    <scope>NUCLEOTIDE SEQUENCE [LARGE SCALE GENOMIC DNA]</scope>
    <source>
        <strain evidence="2 5">DSM 23020</strain>
    </source>
</reference>
<feature type="region of interest" description="Disordered" evidence="1">
    <location>
        <begin position="153"/>
        <end position="174"/>
    </location>
</feature>
<accession>A0A1H8TK01</accession>
<dbReference type="AlphaFoldDB" id="A0A1H8TK01"/>
<evidence type="ECO:0000313" key="3">
    <source>
        <dbReference type="EMBL" id="SEO90903.1"/>
    </source>
</evidence>
<dbReference type="OrthoDB" id="2680307at2"/>
<dbReference type="EMBL" id="FODH01000014">
    <property type="protein sequence ID" value="SEO90903.1"/>
    <property type="molecule type" value="Genomic_DNA"/>
</dbReference>
<proteinExistence type="predicted"/>
<reference evidence="3 4" key="1">
    <citation type="submission" date="2016-10" db="EMBL/GenBank/DDBJ databases">
        <authorList>
            <person name="de Groot N.N."/>
        </authorList>
    </citation>
    <scope>NUCLEOTIDE SEQUENCE [LARGE SCALE GENOMIC DNA]</scope>
    <source>
        <strain evidence="3 4">CGMCC 1.10238</strain>
    </source>
</reference>
<dbReference type="EMBL" id="CP076607">
    <property type="protein sequence ID" value="QWU16239.1"/>
    <property type="molecule type" value="Genomic_DNA"/>
</dbReference>
<evidence type="ECO:0000313" key="4">
    <source>
        <dbReference type="Proteomes" id="UP000198809"/>
    </source>
</evidence>
<protein>
    <submittedName>
        <fullName evidence="3">Uncharacterized protein</fullName>
    </submittedName>
</protein>
<evidence type="ECO:0000313" key="5">
    <source>
        <dbReference type="Proteomes" id="UP000683429"/>
    </source>
</evidence>
<evidence type="ECO:0000256" key="1">
    <source>
        <dbReference type="SAM" id="MobiDB-lite"/>
    </source>
</evidence>
<dbReference type="RefSeq" id="WP_036601454.1">
    <property type="nucleotide sequence ID" value="NZ_CP076607.1"/>
</dbReference>
<evidence type="ECO:0000313" key="2">
    <source>
        <dbReference type="EMBL" id="QWU16239.1"/>
    </source>
</evidence>
<organism evidence="3 4">
    <name type="scientific">Paenibacillus sophorae</name>
    <dbReference type="NCBI Taxonomy" id="1333845"/>
    <lineage>
        <taxon>Bacteria</taxon>
        <taxon>Bacillati</taxon>
        <taxon>Bacillota</taxon>
        <taxon>Bacilli</taxon>
        <taxon>Bacillales</taxon>
        <taxon>Paenibacillaceae</taxon>
        <taxon>Paenibacillus</taxon>
    </lineage>
</organism>
<gene>
    <name evidence="2" type="ORF">KP014_02910</name>
    <name evidence="3" type="ORF">SAMN04487895_11481</name>
</gene>
<name>A0A1H8TK01_9BACL</name>
<feature type="region of interest" description="Disordered" evidence="1">
    <location>
        <begin position="1"/>
        <end position="24"/>
    </location>
</feature>
<sequence>MPPTKKRPISKPQEGTNDHYQKTELVRSALTRPDEVPLLLRRPGFDTLIDNKYKALIAAASVINASGTERLRLEAEFFNTEGESLVESFLLQPDWKEGSSFRQLLEVTDLLPKPKEALDVNGLVGRELLLTIKINTKNGRSFTNLVQTELIPDEFDTDSEDTYTDESGDEDQYE</sequence>
<keyword evidence="5" id="KW-1185">Reference proteome</keyword>
<dbReference type="STRING" id="1333845.SAMN04487895_11481"/>